<feature type="transmembrane region" description="Helical" evidence="13">
    <location>
        <begin position="65"/>
        <end position="88"/>
    </location>
</feature>
<dbReference type="GO" id="GO:0005886">
    <property type="term" value="C:plasma membrane"/>
    <property type="evidence" value="ECO:0007669"/>
    <property type="project" value="UniProtKB-SubCell"/>
</dbReference>
<name>A0A512TJ86_CLOBU</name>
<dbReference type="GO" id="GO:0015297">
    <property type="term" value="F:antiporter activity"/>
    <property type="evidence" value="ECO:0007669"/>
    <property type="project" value="UniProtKB-KW"/>
</dbReference>
<evidence type="ECO:0000256" key="8">
    <source>
        <dbReference type="ARBA" id="ARBA00022692"/>
    </source>
</evidence>
<sequence>MQNSHFILHIFIMAKNMTFGNPNKILITFALPMVMGNIFQQLYNISDSIIIGNFLGSNSLAAVGVSYPITFLFISIASGLSIGSSVVISQMFGSKNYIEMKNSIYTSLISLIFLSILLTICGVFSSHVLLRLLKTPYNIFSDANLYLKVYFLGLLPMFLYNGTTSVFNALGDSKTPLYLLIFSSVLNIALDLFFVTIIQLGILGIAFATFTAQLVSAILSIIFLKKKIKIGFNQEINNKISLHIDINILKKINKIAISTMLQQSTVSLGLILVQALVNSYGADIVSGYTAATKIDSLAVMPIINLSNAVSTFTAQNAGAKLIDRIKEGYKAALKLTLIFSISITIILFVYGKNLIDMFVDSSANFLVIATGIEYLRTVSLGYTLKGISSTANGILKGCGDMKFFLLSTLSNFGIRVFAAYSLSSLIGQKAIWYSIPIGWSIELLISNYRYFSGKWTQKIKL</sequence>
<dbReference type="NCBIfam" id="TIGR00797">
    <property type="entry name" value="matE"/>
    <property type="match status" value="1"/>
</dbReference>
<dbReference type="Pfam" id="PF01554">
    <property type="entry name" value="MatE"/>
    <property type="match status" value="2"/>
</dbReference>
<protein>
    <recommendedName>
        <fullName evidence="4">Probable multidrug resistance protein NorM</fullName>
    </recommendedName>
    <alternativeName>
        <fullName evidence="12">Multidrug-efflux transporter</fullName>
    </alternativeName>
</protein>
<evidence type="ECO:0000313" key="14">
    <source>
        <dbReference type="EMBL" id="GEQ20324.1"/>
    </source>
</evidence>
<dbReference type="InterPro" id="IPR002528">
    <property type="entry name" value="MATE_fam"/>
</dbReference>
<dbReference type="CDD" id="cd13138">
    <property type="entry name" value="MATE_yoeA_like"/>
    <property type="match status" value="1"/>
</dbReference>
<keyword evidence="7" id="KW-1003">Cell membrane</keyword>
<feature type="transmembrane region" description="Helical" evidence="13">
    <location>
        <begin position="403"/>
        <end position="425"/>
    </location>
</feature>
<evidence type="ECO:0000256" key="3">
    <source>
        <dbReference type="ARBA" id="ARBA00010199"/>
    </source>
</evidence>
<dbReference type="PANTHER" id="PTHR43298">
    <property type="entry name" value="MULTIDRUG RESISTANCE PROTEIN NORM-RELATED"/>
    <property type="match status" value="1"/>
</dbReference>
<evidence type="ECO:0000256" key="10">
    <source>
        <dbReference type="ARBA" id="ARBA00023065"/>
    </source>
</evidence>
<dbReference type="GO" id="GO:0042910">
    <property type="term" value="F:xenobiotic transmembrane transporter activity"/>
    <property type="evidence" value="ECO:0007669"/>
    <property type="project" value="InterPro"/>
</dbReference>
<dbReference type="PANTHER" id="PTHR43298:SF2">
    <property type="entry name" value="FMN_FAD EXPORTER YEEO-RELATED"/>
    <property type="match status" value="1"/>
</dbReference>
<feature type="transmembrane region" description="Helical" evidence="13">
    <location>
        <begin position="177"/>
        <end position="198"/>
    </location>
</feature>
<keyword evidence="8 13" id="KW-0812">Transmembrane</keyword>
<evidence type="ECO:0000256" key="5">
    <source>
        <dbReference type="ARBA" id="ARBA00022448"/>
    </source>
</evidence>
<keyword evidence="10" id="KW-0406">Ion transport</keyword>
<dbReference type="EMBL" id="BKBC01000007">
    <property type="protein sequence ID" value="GEQ20324.1"/>
    <property type="molecule type" value="Genomic_DNA"/>
</dbReference>
<evidence type="ECO:0000256" key="7">
    <source>
        <dbReference type="ARBA" id="ARBA00022475"/>
    </source>
</evidence>
<dbReference type="InterPro" id="IPR048279">
    <property type="entry name" value="MdtK-like"/>
</dbReference>
<dbReference type="PIRSF" id="PIRSF006603">
    <property type="entry name" value="DinF"/>
    <property type="match status" value="1"/>
</dbReference>
<evidence type="ECO:0000313" key="15">
    <source>
        <dbReference type="Proteomes" id="UP000321089"/>
    </source>
</evidence>
<keyword evidence="11 13" id="KW-0472">Membrane</keyword>
<dbReference type="GO" id="GO:0006811">
    <property type="term" value="P:monoatomic ion transport"/>
    <property type="evidence" value="ECO:0007669"/>
    <property type="project" value="UniProtKB-KW"/>
</dbReference>
<keyword evidence="9 13" id="KW-1133">Transmembrane helix</keyword>
<evidence type="ECO:0000256" key="13">
    <source>
        <dbReference type="SAM" id="Phobius"/>
    </source>
</evidence>
<feature type="transmembrane region" description="Helical" evidence="13">
    <location>
        <begin position="363"/>
        <end position="382"/>
    </location>
</feature>
<feature type="transmembrane region" description="Helical" evidence="13">
    <location>
        <begin position="431"/>
        <end position="451"/>
    </location>
</feature>
<dbReference type="AlphaFoldDB" id="A0A512TJ86"/>
<evidence type="ECO:0000256" key="1">
    <source>
        <dbReference type="ARBA" id="ARBA00003408"/>
    </source>
</evidence>
<evidence type="ECO:0000256" key="12">
    <source>
        <dbReference type="ARBA" id="ARBA00031636"/>
    </source>
</evidence>
<comment type="caution">
    <text evidence="14">The sequence shown here is derived from an EMBL/GenBank/DDBJ whole genome shotgun (WGS) entry which is preliminary data.</text>
</comment>
<feature type="transmembrane region" description="Helical" evidence="13">
    <location>
        <begin position="331"/>
        <end position="351"/>
    </location>
</feature>
<evidence type="ECO:0000256" key="11">
    <source>
        <dbReference type="ARBA" id="ARBA00023136"/>
    </source>
</evidence>
<evidence type="ECO:0000256" key="9">
    <source>
        <dbReference type="ARBA" id="ARBA00022989"/>
    </source>
</evidence>
<feature type="transmembrane region" description="Helical" evidence="13">
    <location>
        <begin position="204"/>
        <end position="224"/>
    </location>
</feature>
<gene>
    <name evidence="14" type="ORF">CBU02nite_08300</name>
</gene>
<evidence type="ECO:0000256" key="2">
    <source>
        <dbReference type="ARBA" id="ARBA00004651"/>
    </source>
</evidence>
<evidence type="ECO:0000256" key="6">
    <source>
        <dbReference type="ARBA" id="ARBA00022449"/>
    </source>
</evidence>
<evidence type="ECO:0000256" key="4">
    <source>
        <dbReference type="ARBA" id="ARBA00020268"/>
    </source>
</evidence>
<feature type="transmembrane region" description="Helical" evidence="13">
    <location>
        <begin position="108"/>
        <end position="129"/>
    </location>
</feature>
<dbReference type="RefSeq" id="WP_146868009.1">
    <property type="nucleotide sequence ID" value="NZ_BKBC01000007.1"/>
</dbReference>
<keyword evidence="6" id="KW-0050">Antiport</keyword>
<reference evidence="14 15" key="1">
    <citation type="submission" date="2019-07" db="EMBL/GenBank/DDBJ databases">
        <title>Whole genome shotgun sequence of Clostridium butyricum NBRC 3858.</title>
        <authorList>
            <person name="Hosoyama A."/>
            <person name="Uohara A."/>
            <person name="Ohji S."/>
            <person name="Ichikawa N."/>
        </authorList>
    </citation>
    <scope>NUCLEOTIDE SEQUENCE [LARGE SCALE GENOMIC DNA]</scope>
    <source>
        <strain evidence="14 15">NBRC 3858</strain>
    </source>
</reference>
<feature type="transmembrane region" description="Helical" evidence="13">
    <location>
        <begin position="149"/>
        <end position="170"/>
    </location>
</feature>
<organism evidence="14 15">
    <name type="scientific">Clostridium butyricum</name>
    <dbReference type="NCBI Taxonomy" id="1492"/>
    <lineage>
        <taxon>Bacteria</taxon>
        <taxon>Bacillati</taxon>
        <taxon>Bacillota</taxon>
        <taxon>Clostridia</taxon>
        <taxon>Eubacteriales</taxon>
        <taxon>Clostridiaceae</taxon>
        <taxon>Clostridium</taxon>
    </lineage>
</organism>
<accession>A0A512TJ86</accession>
<proteinExistence type="inferred from homology"/>
<comment type="subcellular location">
    <subcellularLocation>
        <location evidence="2">Cell membrane</location>
        <topology evidence="2">Multi-pass membrane protein</topology>
    </subcellularLocation>
</comment>
<feature type="transmembrane region" description="Helical" evidence="13">
    <location>
        <begin position="25"/>
        <end position="45"/>
    </location>
</feature>
<comment type="function">
    <text evidence="1">Multidrug efflux pump.</text>
</comment>
<keyword evidence="5" id="KW-0813">Transport</keyword>
<comment type="similarity">
    <text evidence="3">Belongs to the multi antimicrobial extrusion (MATE) (TC 2.A.66.1) family.</text>
</comment>
<dbReference type="InterPro" id="IPR050222">
    <property type="entry name" value="MATE_MdtK"/>
</dbReference>
<dbReference type="Proteomes" id="UP000321089">
    <property type="component" value="Unassembled WGS sequence"/>
</dbReference>